<feature type="region of interest" description="Disordered" evidence="1">
    <location>
        <begin position="1"/>
        <end position="28"/>
    </location>
</feature>
<gene>
    <name evidence="2" type="ORF">C8A05DRAFT_38591</name>
</gene>
<accession>A0AAN6MBF4</accession>
<reference evidence="2" key="2">
    <citation type="submission" date="2023-05" db="EMBL/GenBank/DDBJ databases">
        <authorList>
            <consortium name="Lawrence Berkeley National Laboratory"/>
            <person name="Steindorff A."/>
            <person name="Hensen N."/>
            <person name="Bonometti L."/>
            <person name="Westerberg I."/>
            <person name="Brannstrom I.O."/>
            <person name="Guillou S."/>
            <person name="Cros-Aarteil S."/>
            <person name="Calhoun S."/>
            <person name="Haridas S."/>
            <person name="Kuo A."/>
            <person name="Mondo S."/>
            <person name="Pangilinan J."/>
            <person name="Riley R."/>
            <person name="Labutti K."/>
            <person name="Andreopoulos B."/>
            <person name="Lipzen A."/>
            <person name="Chen C."/>
            <person name="Yanf M."/>
            <person name="Daum C."/>
            <person name="Ng V."/>
            <person name="Clum A."/>
            <person name="Ohm R."/>
            <person name="Martin F."/>
            <person name="Silar P."/>
            <person name="Natvig D."/>
            <person name="Lalanne C."/>
            <person name="Gautier V."/>
            <person name="Ament-Velasquez S.L."/>
            <person name="Kruys A."/>
            <person name="Hutchinson M.I."/>
            <person name="Powell A.J."/>
            <person name="Barry K."/>
            <person name="Miller A.N."/>
            <person name="Grigoriev I.V."/>
            <person name="Debuchy R."/>
            <person name="Gladieux P."/>
            <person name="Thoren M.H."/>
            <person name="Johannesson H."/>
        </authorList>
    </citation>
    <scope>NUCLEOTIDE SEQUENCE</scope>
    <source>
        <strain evidence="2">CBS 103.79</strain>
    </source>
</reference>
<evidence type="ECO:0000256" key="1">
    <source>
        <dbReference type="SAM" id="MobiDB-lite"/>
    </source>
</evidence>
<proteinExistence type="predicted"/>
<protein>
    <submittedName>
        <fullName evidence="2">Uncharacterized protein</fullName>
    </submittedName>
</protein>
<keyword evidence="3" id="KW-1185">Reference proteome</keyword>
<evidence type="ECO:0000313" key="3">
    <source>
        <dbReference type="Proteomes" id="UP001303889"/>
    </source>
</evidence>
<feature type="compositionally biased region" description="Low complexity" evidence="1">
    <location>
        <begin position="9"/>
        <end position="23"/>
    </location>
</feature>
<dbReference type="Proteomes" id="UP001303889">
    <property type="component" value="Unassembled WGS sequence"/>
</dbReference>
<organism evidence="2 3">
    <name type="scientific">Staphylotrichum tortipilum</name>
    <dbReference type="NCBI Taxonomy" id="2831512"/>
    <lineage>
        <taxon>Eukaryota</taxon>
        <taxon>Fungi</taxon>
        <taxon>Dikarya</taxon>
        <taxon>Ascomycota</taxon>
        <taxon>Pezizomycotina</taxon>
        <taxon>Sordariomycetes</taxon>
        <taxon>Sordariomycetidae</taxon>
        <taxon>Sordariales</taxon>
        <taxon>Chaetomiaceae</taxon>
        <taxon>Staphylotrichum</taxon>
    </lineage>
</organism>
<dbReference type="EMBL" id="MU856059">
    <property type="protein sequence ID" value="KAK3897826.1"/>
    <property type="molecule type" value="Genomic_DNA"/>
</dbReference>
<comment type="caution">
    <text evidence="2">The sequence shown here is derived from an EMBL/GenBank/DDBJ whole genome shotgun (WGS) entry which is preliminary data.</text>
</comment>
<name>A0AAN6MBF4_9PEZI</name>
<dbReference type="AlphaFoldDB" id="A0AAN6MBF4"/>
<evidence type="ECO:0000313" key="2">
    <source>
        <dbReference type="EMBL" id="KAK3897826.1"/>
    </source>
</evidence>
<reference evidence="2" key="1">
    <citation type="journal article" date="2023" name="Mol. Phylogenet. Evol.">
        <title>Genome-scale phylogeny and comparative genomics of the fungal order Sordariales.</title>
        <authorList>
            <person name="Hensen N."/>
            <person name="Bonometti L."/>
            <person name="Westerberg I."/>
            <person name="Brannstrom I.O."/>
            <person name="Guillou S."/>
            <person name="Cros-Aarteil S."/>
            <person name="Calhoun S."/>
            <person name="Haridas S."/>
            <person name="Kuo A."/>
            <person name="Mondo S."/>
            <person name="Pangilinan J."/>
            <person name="Riley R."/>
            <person name="LaButti K."/>
            <person name="Andreopoulos B."/>
            <person name="Lipzen A."/>
            <person name="Chen C."/>
            <person name="Yan M."/>
            <person name="Daum C."/>
            <person name="Ng V."/>
            <person name="Clum A."/>
            <person name="Steindorff A."/>
            <person name="Ohm R.A."/>
            <person name="Martin F."/>
            <person name="Silar P."/>
            <person name="Natvig D.O."/>
            <person name="Lalanne C."/>
            <person name="Gautier V."/>
            <person name="Ament-Velasquez S.L."/>
            <person name="Kruys A."/>
            <person name="Hutchinson M.I."/>
            <person name="Powell A.J."/>
            <person name="Barry K."/>
            <person name="Miller A.N."/>
            <person name="Grigoriev I.V."/>
            <person name="Debuchy R."/>
            <person name="Gladieux P."/>
            <person name="Hiltunen Thoren M."/>
            <person name="Johannesson H."/>
        </authorList>
    </citation>
    <scope>NUCLEOTIDE SEQUENCE</scope>
    <source>
        <strain evidence="2">CBS 103.79</strain>
    </source>
</reference>
<sequence length="307" mass="34933">MAEENFPTSAARGAAASNAAFSAPPTPWGSLPVEQYLLRNWDPSSPLSATAQREQLVRAFIQSDPPETEPAPVTPSPEQIRNILEPWRPQKLRRIAHEHANSGPSCQFYFLRTYYGDPPKYHDAALAEFLDELEDCMSADLSPEDWWYVVLDDAEFFSVGEEEDWERKVYDVFPELAAPRAKKLLTDTNVYYIRDMLEWLTPDGTVEEEDLAEAVRSVIRHDGHRLVLMDREAFQTGRFGLVFRDAKGNVVRRVRATVEDLGDVNISDFRGALTEQWFWLDAEVGSKYRVGGEIVSPMVDAIKETYL</sequence>